<protein>
    <submittedName>
        <fullName evidence="2">Uncharacterized protein</fullName>
    </submittedName>
</protein>
<feature type="region of interest" description="Disordered" evidence="1">
    <location>
        <begin position="77"/>
        <end position="100"/>
    </location>
</feature>
<feature type="non-terminal residue" evidence="2">
    <location>
        <position position="354"/>
    </location>
</feature>
<feature type="compositionally biased region" description="Low complexity" evidence="1">
    <location>
        <begin position="193"/>
        <end position="210"/>
    </location>
</feature>
<feature type="region of interest" description="Disordered" evidence="1">
    <location>
        <begin position="178"/>
        <end position="354"/>
    </location>
</feature>
<evidence type="ECO:0000313" key="2">
    <source>
        <dbReference type="EMBL" id="KAG5458925.1"/>
    </source>
</evidence>
<dbReference type="EMBL" id="JAEFCI010007705">
    <property type="protein sequence ID" value="KAG5458925.1"/>
    <property type="molecule type" value="Genomic_DNA"/>
</dbReference>
<reference evidence="2 3" key="1">
    <citation type="journal article" name="Sci. Rep.">
        <title>Genome-scale phylogenetic analyses confirm Olpidium as the closest living zoosporic fungus to the non-flagellated, terrestrial fungi.</title>
        <authorList>
            <person name="Chang Y."/>
            <person name="Rochon D."/>
            <person name="Sekimoto S."/>
            <person name="Wang Y."/>
            <person name="Chovatia M."/>
            <person name="Sandor L."/>
            <person name="Salamov A."/>
            <person name="Grigoriev I.V."/>
            <person name="Stajich J.E."/>
            <person name="Spatafora J.W."/>
        </authorList>
    </citation>
    <scope>NUCLEOTIDE SEQUENCE [LARGE SCALE GENOMIC DNA]</scope>
    <source>
        <strain evidence="2">S191</strain>
    </source>
</reference>
<dbReference type="AlphaFoldDB" id="A0A8H7ZTE5"/>
<evidence type="ECO:0000313" key="3">
    <source>
        <dbReference type="Proteomes" id="UP000673691"/>
    </source>
</evidence>
<feature type="compositionally biased region" description="Low complexity" evidence="1">
    <location>
        <begin position="247"/>
        <end position="299"/>
    </location>
</feature>
<evidence type="ECO:0000256" key="1">
    <source>
        <dbReference type="SAM" id="MobiDB-lite"/>
    </source>
</evidence>
<proteinExistence type="predicted"/>
<organism evidence="2 3">
    <name type="scientific">Olpidium bornovanus</name>
    <dbReference type="NCBI Taxonomy" id="278681"/>
    <lineage>
        <taxon>Eukaryota</taxon>
        <taxon>Fungi</taxon>
        <taxon>Fungi incertae sedis</taxon>
        <taxon>Olpidiomycota</taxon>
        <taxon>Olpidiomycotina</taxon>
        <taxon>Olpidiomycetes</taxon>
        <taxon>Olpidiales</taxon>
        <taxon>Olpidiaceae</taxon>
        <taxon>Olpidium</taxon>
    </lineage>
</organism>
<sequence length="354" mass="35218">MGSSDELPPINIAESDIPEPPVPILILMAGDGVLVLYHIQNVPAMMEKLRPEGMITMPKSKLTVAGVTSAKDSQLTIENSQGLPLAPPAGGAKAGTEKTDVVTEPGPGTTPVLPFAAAASGGPGFSQSSTASAFSQPVTTLSATPPPTVPGHSFGGTGSTSFFKTPATEATKPAFSFAAQTQPDPPTVPPTSFPAATRTAEPAAAGPTTAKLAFSFAPPSTSGKPGMSPAKPSFSFAPDAASKKEAAPASAAAVQTSAAGEAPDSPETPVQTTPAQTTPEAPKSPCTSTSPTEIPTTPTALMPTKAIRQATSAPLTPAEPPSSDRAPATTDTSKASFSFGPITAAAKPAGAKLA</sequence>
<name>A0A8H7ZTE5_9FUNG</name>
<feature type="compositionally biased region" description="Pro residues" evidence="1">
    <location>
        <begin position="183"/>
        <end position="192"/>
    </location>
</feature>
<dbReference type="Proteomes" id="UP000673691">
    <property type="component" value="Unassembled WGS sequence"/>
</dbReference>
<gene>
    <name evidence="2" type="ORF">BJ554DRAFT_764</name>
</gene>
<accession>A0A8H7ZTE5</accession>
<feature type="compositionally biased region" description="Low complexity" evidence="1">
    <location>
        <begin position="344"/>
        <end position="354"/>
    </location>
</feature>
<keyword evidence="3" id="KW-1185">Reference proteome</keyword>
<feature type="compositionally biased region" description="Low complexity" evidence="1">
    <location>
        <begin position="82"/>
        <end position="91"/>
    </location>
</feature>
<comment type="caution">
    <text evidence="2">The sequence shown here is derived from an EMBL/GenBank/DDBJ whole genome shotgun (WGS) entry which is preliminary data.</text>
</comment>